<dbReference type="Proteomes" id="UP000027138">
    <property type="component" value="Unassembled WGS sequence"/>
</dbReference>
<comment type="subunit">
    <text evidence="3 10">Homodimers and heterodimers.</text>
</comment>
<evidence type="ECO:0000256" key="1">
    <source>
        <dbReference type="ARBA" id="ARBA00004123"/>
    </source>
</evidence>
<feature type="domain" description="PB1" evidence="11">
    <location>
        <begin position="198"/>
        <end position="308"/>
    </location>
</feature>
<dbReference type="InterPro" id="IPR053793">
    <property type="entry name" value="PB1-like"/>
</dbReference>
<dbReference type="EMBL" id="KK914539">
    <property type="protein sequence ID" value="KDP34174.1"/>
    <property type="molecule type" value="Genomic_DNA"/>
</dbReference>
<evidence type="ECO:0000256" key="10">
    <source>
        <dbReference type="RuleBase" id="RU004549"/>
    </source>
</evidence>
<evidence type="ECO:0000256" key="4">
    <source>
        <dbReference type="ARBA" id="ARBA00022491"/>
    </source>
</evidence>
<keyword evidence="4 10" id="KW-0678">Repressor</keyword>
<dbReference type="STRING" id="180498.A0A067KQU1"/>
<keyword evidence="7 10" id="KW-0539">Nucleus</keyword>
<proteinExistence type="inferred from homology"/>
<evidence type="ECO:0000256" key="8">
    <source>
        <dbReference type="ARBA" id="ARBA00023294"/>
    </source>
</evidence>
<evidence type="ECO:0000313" key="12">
    <source>
        <dbReference type="EMBL" id="KDP34174.1"/>
    </source>
</evidence>
<evidence type="ECO:0000256" key="7">
    <source>
        <dbReference type="ARBA" id="ARBA00023242"/>
    </source>
</evidence>
<dbReference type="GO" id="GO:0009734">
    <property type="term" value="P:auxin-activated signaling pathway"/>
    <property type="evidence" value="ECO:0007669"/>
    <property type="project" value="UniProtKB-UniRule"/>
</dbReference>
<dbReference type="KEGG" id="jcu:105638227"/>
<evidence type="ECO:0000256" key="6">
    <source>
        <dbReference type="ARBA" id="ARBA00023163"/>
    </source>
</evidence>
<comment type="function">
    <text evidence="9">Aux/IAA proteins are short-lived transcriptional factors that function as repressors of early auxin response genes at low auxin concentrations. Repression is thought to result from the interaction with auxin response factors (ARFs), proteins that bind to the auxin-responsive promoter element (AuxRE). Formation of heterodimers with ARF proteins may alter their ability to modulate early auxin response genes expression.</text>
</comment>
<dbReference type="SUPFAM" id="SSF54277">
    <property type="entry name" value="CAD &amp; PB1 domains"/>
    <property type="match status" value="1"/>
</dbReference>
<dbReference type="GO" id="GO:0006355">
    <property type="term" value="P:regulation of DNA-templated transcription"/>
    <property type="evidence" value="ECO:0007669"/>
    <property type="project" value="InterPro"/>
</dbReference>
<comment type="subcellular location">
    <subcellularLocation>
        <location evidence="1 10">Nucleus</location>
    </subcellularLocation>
</comment>
<dbReference type="OrthoDB" id="615826at2759"/>
<dbReference type="InterPro" id="IPR003311">
    <property type="entry name" value="AUX_IAA"/>
</dbReference>
<comment type="similarity">
    <text evidence="2 10">Belongs to the Aux/IAA family.</text>
</comment>
<accession>A0A067KQU1</accession>
<dbReference type="AlphaFoldDB" id="A0A067KQU1"/>
<keyword evidence="8 10" id="KW-0927">Auxin signaling pathway</keyword>
<dbReference type="InterPro" id="IPR033389">
    <property type="entry name" value="AUX/IAA_dom"/>
</dbReference>
<dbReference type="PROSITE" id="PS51745">
    <property type="entry name" value="PB1"/>
    <property type="match status" value="1"/>
</dbReference>
<dbReference type="FunFam" id="3.10.20.90:FF:000225">
    <property type="entry name" value="Auxin-responsive protein"/>
    <property type="match status" value="1"/>
</dbReference>
<name>A0A067KQU1_JATCU</name>
<dbReference type="Pfam" id="PF02309">
    <property type="entry name" value="AUX_IAA"/>
    <property type="match status" value="1"/>
</dbReference>
<organism evidence="12 13">
    <name type="scientific">Jatropha curcas</name>
    <name type="common">Barbados nut</name>
    <dbReference type="NCBI Taxonomy" id="180498"/>
    <lineage>
        <taxon>Eukaryota</taxon>
        <taxon>Viridiplantae</taxon>
        <taxon>Streptophyta</taxon>
        <taxon>Embryophyta</taxon>
        <taxon>Tracheophyta</taxon>
        <taxon>Spermatophyta</taxon>
        <taxon>Magnoliopsida</taxon>
        <taxon>eudicotyledons</taxon>
        <taxon>Gunneridae</taxon>
        <taxon>Pentapetalae</taxon>
        <taxon>rosids</taxon>
        <taxon>fabids</taxon>
        <taxon>Malpighiales</taxon>
        <taxon>Euphorbiaceae</taxon>
        <taxon>Crotonoideae</taxon>
        <taxon>Jatropheae</taxon>
        <taxon>Jatropha</taxon>
    </lineage>
</organism>
<evidence type="ECO:0000256" key="9">
    <source>
        <dbReference type="ARBA" id="ARBA00025283"/>
    </source>
</evidence>
<dbReference type="PANTHER" id="PTHR31734">
    <property type="entry name" value="AUXIN-RESPONSIVE PROTEIN IAA17"/>
    <property type="match status" value="1"/>
</dbReference>
<sequence>MEEEWHGSDKAAEDKTLELRLGPPGEFLNYKKNITTIIYNGAKRDRFEEKTGDHEKQCKKFSCCEGGGDLLISSPWSKSSNESLLHSLPFQKENQRDQNQEEMQKQPQEHNLQCLDNKACSGTVTASFPAVTTTSTNTSHHKRVTAAAVVGWPPIRSFRRNLASSSSNSKLTATDDLANKTSTEDCTINPQNYNCKNDLFVKINMEGVPIGRKINLNAYDSYQKLSVAIDELFRGLLAAQRETCEARNVNKIDVAKGDAGLTGTESGEYTLVYQDSEGDTILVGDVPWQMFVSTAKRLRVLKSSELSTPRLSLGRGEQDMTSSLAP</sequence>
<reference evidence="12 13" key="1">
    <citation type="journal article" date="2014" name="PLoS ONE">
        <title>Global Analysis of Gene Expression Profiles in Physic Nut (Jatropha curcas L.) Seedlings Exposed to Salt Stress.</title>
        <authorList>
            <person name="Zhang L."/>
            <person name="Zhang C."/>
            <person name="Wu P."/>
            <person name="Chen Y."/>
            <person name="Li M."/>
            <person name="Jiang H."/>
            <person name="Wu G."/>
        </authorList>
    </citation>
    <scope>NUCLEOTIDE SEQUENCE [LARGE SCALE GENOMIC DNA]</scope>
    <source>
        <strain evidence="13">cv. GZQX0401</strain>
        <tissue evidence="12">Young leaves</tissue>
    </source>
</reference>
<keyword evidence="6 10" id="KW-0804">Transcription</keyword>
<dbReference type="GO" id="GO:0005634">
    <property type="term" value="C:nucleus"/>
    <property type="evidence" value="ECO:0007669"/>
    <property type="project" value="UniProtKB-SubCell"/>
</dbReference>
<dbReference type="PANTHER" id="PTHR31734:SF134">
    <property type="entry name" value="AUXIN-RESPONSIVE PROTEIN IAA28"/>
    <property type="match status" value="1"/>
</dbReference>
<evidence type="ECO:0000256" key="5">
    <source>
        <dbReference type="ARBA" id="ARBA00023015"/>
    </source>
</evidence>
<evidence type="ECO:0000256" key="2">
    <source>
        <dbReference type="ARBA" id="ARBA00006728"/>
    </source>
</evidence>
<evidence type="ECO:0000313" key="13">
    <source>
        <dbReference type="Proteomes" id="UP000027138"/>
    </source>
</evidence>
<dbReference type="Gene3D" id="3.10.20.90">
    <property type="entry name" value="Phosphatidylinositol 3-kinase Catalytic Subunit, Chain A, domain 1"/>
    <property type="match status" value="1"/>
</dbReference>
<keyword evidence="13" id="KW-1185">Reference proteome</keyword>
<keyword evidence="5 10" id="KW-0805">Transcription regulation</keyword>
<evidence type="ECO:0000256" key="3">
    <source>
        <dbReference type="ARBA" id="ARBA00011726"/>
    </source>
</evidence>
<evidence type="ECO:0000259" key="11">
    <source>
        <dbReference type="PROSITE" id="PS51745"/>
    </source>
</evidence>
<protein>
    <recommendedName>
        <fullName evidence="10">Auxin-responsive protein</fullName>
    </recommendedName>
</protein>
<gene>
    <name evidence="12" type="ORF">JCGZ_07745</name>
</gene>